<dbReference type="Pfam" id="PF16297">
    <property type="entry name" value="DUF4939"/>
    <property type="match status" value="1"/>
</dbReference>
<evidence type="ECO:0000313" key="3">
    <source>
        <dbReference type="Proteomes" id="UP000694406"/>
    </source>
</evidence>
<sequence>GRGRLSSQRRIQPHRKCPMAALDKFDGSLAQFPAFFGQCQFYINLRPEDFPTDWDKVEFLISFLSGSEACWVMPLLTQLNQVLDNYAEFCRQFQAMFEDPVRSQTETDI</sequence>
<proteinExistence type="predicted"/>
<protein>
    <recommendedName>
        <fullName evidence="1">DUF4939 domain-containing protein</fullName>
    </recommendedName>
</protein>
<evidence type="ECO:0000313" key="2">
    <source>
        <dbReference type="Ensembl" id="ENSLLTP00000020615.1"/>
    </source>
</evidence>
<reference evidence="2" key="2">
    <citation type="submission" date="2025-09" db="UniProtKB">
        <authorList>
            <consortium name="Ensembl"/>
        </authorList>
    </citation>
    <scope>IDENTIFICATION</scope>
</reference>
<dbReference type="GeneTree" id="ENSGT01000000215539"/>
<keyword evidence="3" id="KW-1185">Reference proteome</keyword>
<name>A0A8C5SPF9_LATLA</name>
<dbReference type="Proteomes" id="UP000694406">
    <property type="component" value="Unplaced"/>
</dbReference>
<dbReference type="InterPro" id="IPR032549">
    <property type="entry name" value="DUF4939"/>
</dbReference>
<accession>A0A8C5SPF9</accession>
<organism evidence="2 3">
    <name type="scientific">Laticauda laticaudata</name>
    <name type="common">Blue-ringed sea krait</name>
    <name type="synonym">Blue-lipped sea krait</name>
    <dbReference type="NCBI Taxonomy" id="8630"/>
    <lineage>
        <taxon>Eukaryota</taxon>
        <taxon>Metazoa</taxon>
        <taxon>Chordata</taxon>
        <taxon>Craniata</taxon>
        <taxon>Vertebrata</taxon>
        <taxon>Euteleostomi</taxon>
        <taxon>Lepidosauria</taxon>
        <taxon>Squamata</taxon>
        <taxon>Bifurcata</taxon>
        <taxon>Unidentata</taxon>
        <taxon>Episquamata</taxon>
        <taxon>Toxicofera</taxon>
        <taxon>Serpentes</taxon>
        <taxon>Colubroidea</taxon>
        <taxon>Elapidae</taxon>
        <taxon>Laticaudinae</taxon>
        <taxon>Laticauda</taxon>
    </lineage>
</organism>
<reference evidence="2" key="1">
    <citation type="submission" date="2025-08" db="UniProtKB">
        <authorList>
            <consortium name="Ensembl"/>
        </authorList>
    </citation>
    <scope>IDENTIFICATION</scope>
</reference>
<feature type="domain" description="DUF4939" evidence="1">
    <location>
        <begin position="13"/>
        <end position="97"/>
    </location>
</feature>
<dbReference type="AlphaFoldDB" id="A0A8C5SPF9"/>
<dbReference type="Ensembl" id="ENSLLTT00000021376.1">
    <property type="protein sequence ID" value="ENSLLTP00000020615.1"/>
    <property type="gene ID" value="ENSLLTG00000015423.1"/>
</dbReference>
<evidence type="ECO:0000259" key="1">
    <source>
        <dbReference type="Pfam" id="PF16297"/>
    </source>
</evidence>